<dbReference type="EMBL" id="CAJOAZ010000987">
    <property type="protein sequence ID" value="CAF3745777.1"/>
    <property type="molecule type" value="Genomic_DNA"/>
</dbReference>
<evidence type="ECO:0000313" key="10">
    <source>
        <dbReference type="Proteomes" id="UP000663844"/>
    </source>
</evidence>
<dbReference type="InterPro" id="IPR008271">
    <property type="entry name" value="Ser/Thr_kinase_AS"/>
</dbReference>
<protein>
    <submittedName>
        <fullName evidence="9">Uncharacterized protein</fullName>
    </submittedName>
</protein>
<feature type="domain" description="Protein kinase" evidence="5">
    <location>
        <begin position="650"/>
        <end position="1030"/>
    </location>
</feature>
<dbReference type="InterPro" id="IPR012677">
    <property type="entry name" value="Nucleotide-bd_a/b_plait_sf"/>
</dbReference>
<dbReference type="PROSITE" id="PS50103">
    <property type="entry name" value="ZF_C3H1"/>
    <property type="match status" value="1"/>
</dbReference>
<dbReference type="GO" id="GO:0004674">
    <property type="term" value="F:protein serine/threonine kinase activity"/>
    <property type="evidence" value="ECO:0007669"/>
    <property type="project" value="TreeGrafter"/>
</dbReference>
<feature type="coiled-coil region" evidence="3">
    <location>
        <begin position="186"/>
        <end position="213"/>
    </location>
</feature>
<dbReference type="SMART" id="SM00220">
    <property type="entry name" value="S_TKc"/>
    <property type="match status" value="1"/>
</dbReference>
<feature type="region of interest" description="Disordered" evidence="4">
    <location>
        <begin position="214"/>
        <end position="237"/>
    </location>
</feature>
<dbReference type="GO" id="GO:0005634">
    <property type="term" value="C:nucleus"/>
    <property type="evidence" value="ECO:0007669"/>
    <property type="project" value="TreeGrafter"/>
</dbReference>
<dbReference type="EMBL" id="CAJNOG010000209">
    <property type="protein sequence ID" value="CAF1077473.1"/>
    <property type="molecule type" value="Genomic_DNA"/>
</dbReference>
<reference evidence="9" key="1">
    <citation type="submission" date="2021-02" db="EMBL/GenBank/DDBJ databases">
        <authorList>
            <person name="Nowell W R."/>
        </authorList>
    </citation>
    <scope>NUCLEOTIDE SEQUENCE</scope>
</reference>
<dbReference type="PROSITE" id="PS50102">
    <property type="entry name" value="RRM"/>
    <property type="match status" value="2"/>
</dbReference>
<feature type="zinc finger region" description="C3H1-type" evidence="2">
    <location>
        <begin position="435"/>
        <end position="461"/>
    </location>
</feature>
<keyword evidence="2" id="KW-0479">Metal-binding</keyword>
<evidence type="ECO:0000256" key="3">
    <source>
        <dbReference type="SAM" id="Coils"/>
    </source>
</evidence>
<evidence type="ECO:0000259" key="6">
    <source>
        <dbReference type="PROSITE" id="PS50102"/>
    </source>
</evidence>
<evidence type="ECO:0000313" key="9">
    <source>
        <dbReference type="EMBL" id="CAF3745777.1"/>
    </source>
</evidence>
<dbReference type="SUPFAM" id="SSF56112">
    <property type="entry name" value="Protein kinase-like (PK-like)"/>
    <property type="match status" value="1"/>
</dbReference>
<dbReference type="Pfam" id="PF00069">
    <property type="entry name" value="Pkinase"/>
    <property type="match status" value="1"/>
</dbReference>
<evidence type="ECO:0000259" key="7">
    <source>
        <dbReference type="PROSITE" id="PS50103"/>
    </source>
</evidence>
<keyword evidence="2" id="KW-0862">Zinc</keyword>
<dbReference type="Proteomes" id="UP000663844">
    <property type="component" value="Unassembled WGS sequence"/>
</dbReference>
<comment type="caution">
    <text evidence="9">The sequence shown here is derived from an EMBL/GenBank/DDBJ whole genome shotgun (WGS) entry which is preliminary data.</text>
</comment>
<feature type="compositionally biased region" description="Basic and acidic residues" evidence="4">
    <location>
        <begin position="65"/>
        <end position="76"/>
    </location>
</feature>
<dbReference type="Proteomes" id="UP000663845">
    <property type="component" value="Unassembled WGS sequence"/>
</dbReference>
<dbReference type="PANTHER" id="PTHR44167:SF18">
    <property type="entry name" value="PROTEIN KINASE DOMAIN-CONTAINING PROTEIN"/>
    <property type="match status" value="1"/>
</dbReference>
<name>A0A818Y656_9BILA</name>
<dbReference type="InterPro" id="IPR000504">
    <property type="entry name" value="RRM_dom"/>
</dbReference>
<dbReference type="CDD" id="cd00180">
    <property type="entry name" value="PKc"/>
    <property type="match status" value="1"/>
</dbReference>
<keyword evidence="1" id="KW-0694">RNA-binding</keyword>
<feature type="domain" description="RRM" evidence="6">
    <location>
        <begin position="258"/>
        <end position="351"/>
    </location>
</feature>
<feature type="compositionally biased region" description="Polar residues" evidence="4">
    <location>
        <begin position="48"/>
        <end position="59"/>
    </location>
</feature>
<feature type="compositionally biased region" description="Polar residues" evidence="4">
    <location>
        <begin position="228"/>
        <end position="237"/>
    </location>
</feature>
<dbReference type="GO" id="GO:0005524">
    <property type="term" value="F:ATP binding"/>
    <property type="evidence" value="ECO:0007669"/>
    <property type="project" value="InterPro"/>
</dbReference>
<dbReference type="PROSITE" id="PS50011">
    <property type="entry name" value="PROTEIN_KINASE_DOM"/>
    <property type="match status" value="1"/>
</dbReference>
<feature type="compositionally biased region" description="Polar residues" evidence="4">
    <location>
        <begin position="18"/>
        <end position="27"/>
    </location>
</feature>
<keyword evidence="2" id="KW-0863">Zinc-finger</keyword>
<evidence type="ECO:0000256" key="1">
    <source>
        <dbReference type="PROSITE-ProRule" id="PRU00176"/>
    </source>
</evidence>
<feature type="domain" description="RRM" evidence="6">
    <location>
        <begin position="104"/>
        <end position="205"/>
    </location>
</feature>
<dbReference type="InterPro" id="IPR000571">
    <property type="entry name" value="Znf_CCCH"/>
</dbReference>
<dbReference type="AlphaFoldDB" id="A0A818Y656"/>
<dbReference type="GO" id="GO:0005737">
    <property type="term" value="C:cytoplasm"/>
    <property type="evidence" value="ECO:0007669"/>
    <property type="project" value="TreeGrafter"/>
</dbReference>
<dbReference type="PROSITE" id="PS00108">
    <property type="entry name" value="PROTEIN_KINASE_ST"/>
    <property type="match status" value="1"/>
</dbReference>
<dbReference type="InterPro" id="IPR000719">
    <property type="entry name" value="Prot_kinase_dom"/>
</dbReference>
<dbReference type="Gene3D" id="3.30.70.330">
    <property type="match status" value="2"/>
</dbReference>
<evidence type="ECO:0000313" key="8">
    <source>
        <dbReference type="EMBL" id="CAF1077473.1"/>
    </source>
</evidence>
<sequence length="1163" mass="133702">MSTKETKSSDLLSSVSSNNAINLNTTIHGDDQDIYYEPEHNEMHSFEQDTTQESDSVNGMATELHQSRGQELKQEESENSDDTDSMTTETGIGTLPYSGISRKNAILISGLPSTMTEQLLFDTLWGEFRTIGRIKIDKQTKKPSIHLYKNKKNKDQLSGNAKITFEKEEAVAEAIKKYNKICVQTLKNARIGVEQSEIKAEALRQRKSQILLKPVVPSSSARDKQRRGTSSPKNLKLTESSHFNKDNVHENLQIFKKDTIFIRGLPLEMTEQHLFDTLLNEFSTVGQIKKNEKTHRPYIDLFKAGKNKTRLAGSAKITFEQEESTIKAIEEYNASSSIISATDIMSSKTNTDIYNNKIGRNTPYHVNIINLSKTFNGKKLCEIFRCSVENILLNLDEKECWILGFDQKRSADQFASHWNNKQMTESRLEYKSIMQQQLTLCESFRTGNCVNSNCEFRHKSCTIVRCSLYCPYGHQPGMKDKNVQINAIDLRPVYRIRINGITRDIDSNRLPQLLKLPVQSKFLFNTDDSVSIINISSLKYAQQTVSRVHHQEIASGVVLSCQLELENQISPENIGSEPVVNTISYNQFQSKLIGASVPNNLNQSPGTSYTSERGRTPIKTELFEKSVDDLREQARDLPLDLPPEWISRNQRSGEPGGQGEVRIIYHKNNSKYVAAIKVYGVQQMNKKRKDEYFKERRMRAHRELTALKELKDIKNVSKLTSYTRDYTNLPENQEDAVRDTKVFWIIMDFISGCTLEQFMEDYFPEGLDLINAIKLTQQLLTTIEQVHSTGIVHRDIKPGNLLVVYDKQTPIESAQIHVVDFGLAFIDNFDDIPDWSIFEKKEPYDATHLDTHLGNHFYISPQMCQKSLRGLSDKEKNELMILRRSETVDASSICAILFWLITSIEPHRYRNEDEFAPHEENDAVTKIAEKIDETVANITKKNHQISSDFLKEQLKCYLMSTFDKGFEVAEYQWSIQRLKYRLELFRQIVEPDLVSLDEELQDASENLLHFNAPSSSNNFPLDKLRNKDIFHKVSIAFTLAKNKFIEKRSDLYSWADGNCQWLEYRQNMKKRKNYDVLSFHCKNQNWILMIICSVYFNEKGDTITLSVGTNTGGLYNEVPIGIFTPELNSLNIDSEFEIELIHLLYTVRHLRGRTNMKLQLKPT</sequence>
<dbReference type="GO" id="GO:0044773">
    <property type="term" value="P:mitotic DNA damage checkpoint signaling"/>
    <property type="evidence" value="ECO:0007669"/>
    <property type="project" value="TreeGrafter"/>
</dbReference>
<dbReference type="GO" id="GO:0008270">
    <property type="term" value="F:zinc ion binding"/>
    <property type="evidence" value="ECO:0007669"/>
    <property type="project" value="UniProtKB-KW"/>
</dbReference>
<gene>
    <name evidence="8" type="ORF">JYZ213_LOCUS20103</name>
    <name evidence="9" type="ORF">OXD698_LOCUS15159</name>
</gene>
<dbReference type="InterPro" id="IPR011009">
    <property type="entry name" value="Kinase-like_dom_sf"/>
</dbReference>
<feature type="region of interest" description="Disordered" evidence="4">
    <location>
        <begin position="1"/>
        <end position="94"/>
    </location>
</feature>
<dbReference type="SUPFAM" id="SSF54928">
    <property type="entry name" value="RNA-binding domain, RBD"/>
    <property type="match status" value="1"/>
</dbReference>
<accession>A0A818Y656</accession>
<keyword evidence="3" id="KW-0175">Coiled coil</keyword>
<dbReference type="SMART" id="SM00360">
    <property type="entry name" value="RRM"/>
    <property type="match status" value="2"/>
</dbReference>
<feature type="domain" description="C3H1-type" evidence="7">
    <location>
        <begin position="435"/>
        <end position="461"/>
    </location>
</feature>
<dbReference type="InterPro" id="IPR035979">
    <property type="entry name" value="RBD_domain_sf"/>
</dbReference>
<dbReference type="Gene3D" id="1.10.510.10">
    <property type="entry name" value="Transferase(Phosphotransferase) domain 1"/>
    <property type="match status" value="1"/>
</dbReference>
<dbReference type="GO" id="GO:0003723">
    <property type="term" value="F:RNA binding"/>
    <property type="evidence" value="ECO:0007669"/>
    <property type="project" value="UniProtKB-UniRule"/>
</dbReference>
<evidence type="ECO:0000259" key="5">
    <source>
        <dbReference type="PROSITE" id="PS50011"/>
    </source>
</evidence>
<dbReference type="PANTHER" id="PTHR44167">
    <property type="entry name" value="OVARIAN-SPECIFIC SERINE/THREONINE-PROTEIN KINASE LOK-RELATED"/>
    <property type="match status" value="1"/>
</dbReference>
<evidence type="ECO:0000256" key="2">
    <source>
        <dbReference type="PROSITE-ProRule" id="PRU00723"/>
    </source>
</evidence>
<organism evidence="9 10">
    <name type="scientific">Adineta steineri</name>
    <dbReference type="NCBI Taxonomy" id="433720"/>
    <lineage>
        <taxon>Eukaryota</taxon>
        <taxon>Metazoa</taxon>
        <taxon>Spiralia</taxon>
        <taxon>Gnathifera</taxon>
        <taxon>Rotifera</taxon>
        <taxon>Eurotatoria</taxon>
        <taxon>Bdelloidea</taxon>
        <taxon>Adinetida</taxon>
        <taxon>Adinetidae</taxon>
        <taxon>Adineta</taxon>
    </lineage>
</organism>
<feature type="compositionally biased region" description="Basic and acidic residues" evidence="4">
    <location>
        <begin position="37"/>
        <end position="47"/>
    </location>
</feature>
<proteinExistence type="predicted"/>
<evidence type="ECO:0000256" key="4">
    <source>
        <dbReference type="SAM" id="MobiDB-lite"/>
    </source>
</evidence>